<evidence type="ECO:0000313" key="2">
    <source>
        <dbReference type="EMBL" id="AFM14403.1"/>
    </source>
</evidence>
<dbReference type="Proteomes" id="UP000006048">
    <property type="component" value="Chromosome"/>
</dbReference>
<dbReference type="Gene3D" id="3.90.550.10">
    <property type="entry name" value="Spore Coat Polysaccharide Biosynthesis Protein SpsA, Chain A"/>
    <property type="match status" value="1"/>
</dbReference>
<dbReference type="InterPro" id="IPR029044">
    <property type="entry name" value="Nucleotide-diphossugar_trans"/>
</dbReference>
<evidence type="ECO:0000259" key="1">
    <source>
        <dbReference type="Pfam" id="PF00535"/>
    </source>
</evidence>
<dbReference type="InterPro" id="IPR050256">
    <property type="entry name" value="Glycosyltransferase_2"/>
</dbReference>
<dbReference type="PANTHER" id="PTHR48090">
    <property type="entry name" value="UNDECAPRENYL-PHOSPHATE 4-DEOXY-4-FORMAMIDO-L-ARABINOSE TRANSFERASE-RELATED"/>
    <property type="match status" value="1"/>
</dbReference>
<proteinExistence type="predicted"/>
<dbReference type="InterPro" id="IPR001173">
    <property type="entry name" value="Glyco_trans_2-like"/>
</dbReference>
<dbReference type="PATRIC" id="fig|869212.3.peg.3797"/>
<protein>
    <submittedName>
        <fullName evidence="2">Glycosyl transferase family 2</fullName>
    </submittedName>
</protein>
<dbReference type="Pfam" id="PF00535">
    <property type="entry name" value="Glycos_transf_2"/>
    <property type="match status" value="1"/>
</dbReference>
<sequence length="235" mass="25808">MIAAVIPVLNEEKSIGLVAKDLLATAKREKLKIQIIVCDNGSTDKTAVVAKKAGCLVVTEPARGYGSACLRALQEVPAAAKVVLFIDGDYSDFPEEFPHLVGPILTGAADLVIGSRTLAGAVRDRGSLTPQQRFGNWLATFLIRLFFRQRYSDLGPFRAISRSALQALNMQDRNFGWTVEMQIRAVRKNLRIAEVPVSYRRRIGVSKISGTIKGSVLAGYIILKTIFKEFLRKAC</sequence>
<keyword evidence="3" id="KW-1185">Reference proteome</keyword>
<evidence type="ECO:0000313" key="3">
    <source>
        <dbReference type="Proteomes" id="UP000006048"/>
    </source>
</evidence>
<dbReference type="PANTHER" id="PTHR48090:SF7">
    <property type="entry name" value="RFBJ PROTEIN"/>
    <property type="match status" value="1"/>
</dbReference>
<gene>
    <name evidence="2" type="ordered locus">Turpa_3769</name>
</gene>
<reference evidence="2 3" key="1">
    <citation type="submission" date="2012-06" db="EMBL/GenBank/DDBJ databases">
        <title>The complete chromosome of genome of Turneriella parva DSM 21527.</title>
        <authorList>
            <consortium name="US DOE Joint Genome Institute (JGI-PGF)"/>
            <person name="Lucas S."/>
            <person name="Han J."/>
            <person name="Lapidus A."/>
            <person name="Bruce D."/>
            <person name="Goodwin L."/>
            <person name="Pitluck S."/>
            <person name="Peters L."/>
            <person name="Kyrpides N."/>
            <person name="Mavromatis K."/>
            <person name="Ivanova N."/>
            <person name="Mikhailova N."/>
            <person name="Chertkov O."/>
            <person name="Detter J.C."/>
            <person name="Tapia R."/>
            <person name="Han C."/>
            <person name="Land M."/>
            <person name="Hauser L."/>
            <person name="Markowitz V."/>
            <person name="Cheng J.-F."/>
            <person name="Hugenholtz P."/>
            <person name="Woyke T."/>
            <person name="Wu D."/>
            <person name="Gronow S."/>
            <person name="Wellnitz S."/>
            <person name="Brambilla E."/>
            <person name="Klenk H.-P."/>
            <person name="Eisen J.A."/>
        </authorList>
    </citation>
    <scope>NUCLEOTIDE SEQUENCE [LARGE SCALE GENOMIC DNA]</scope>
    <source>
        <strain evidence="3">ATCC BAA-1111 / DSM 21527 / NCTC 11395 / H</strain>
    </source>
</reference>
<organism evidence="2 3">
    <name type="scientific">Turneriella parva (strain ATCC BAA-1111 / DSM 21527 / NCTC 11395 / H)</name>
    <name type="common">Leptospira parva</name>
    <dbReference type="NCBI Taxonomy" id="869212"/>
    <lineage>
        <taxon>Bacteria</taxon>
        <taxon>Pseudomonadati</taxon>
        <taxon>Spirochaetota</taxon>
        <taxon>Spirochaetia</taxon>
        <taxon>Leptospirales</taxon>
        <taxon>Leptospiraceae</taxon>
        <taxon>Turneriella</taxon>
    </lineage>
</organism>
<dbReference type="OrthoDB" id="9811222at2"/>
<dbReference type="GO" id="GO:0016740">
    <property type="term" value="F:transferase activity"/>
    <property type="evidence" value="ECO:0007669"/>
    <property type="project" value="UniProtKB-KW"/>
</dbReference>
<keyword evidence="2" id="KW-0808">Transferase</keyword>
<dbReference type="STRING" id="869212.Turpa_3769"/>
<dbReference type="AlphaFoldDB" id="I4BAU6"/>
<dbReference type="SUPFAM" id="SSF53448">
    <property type="entry name" value="Nucleotide-diphospho-sugar transferases"/>
    <property type="match status" value="1"/>
</dbReference>
<dbReference type="CDD" id="cd04179">
    <property type="entry name" value="DPM_DPG-synthase_like"/>
    <property type="match status" value="1"/>
</dbReference>
<dbReference type="KEGG" id="tpx:Turpa_3769"/>
<dbReference type="RefSeq" id="WP_014804880.1">
    <property type="nucleotide sequence ID" value="NC_018020.1"/>
</dbReference>
<dbReference type="HOGENOM" id="CLU_033536_7_5_12"/>
<dbReference type="EMBL" id="CP002959">
    <property type="protein sequence ID" value="AFM14403.1"/>
    <property type="molecule type" value="Genomic_DNA"/>
</dbReference>
<name>I4BAU6_TURPD</name>
<feature type="domain" description="Glycosyltransferase 2-like" evidence="1">
    <location>
        <begin position="5"/>
        <end position="166"/>
    </location>
</feature>
<accession>I4BAU6</accession>